<proteinExistence type="predicted"/>
<keyword evidence="2" id="KW-1185">Reference proteome</keyword>
<evidence type="ECO:0000313" key="2">
    <source>
        <dbReference type="Proteomes" id="UP000031668"/>
    </source>
</evidence>
<accession>A0A0C2IYB4</accession>
<name>A0A0C2IYB4_THEKT</name>
<protein>
    <submittedName>
        <fullName evidence="1">Uncharacterized protein</fullName>
    </submittedName>
</protein>
<dbReference type="EMBL" id="JWZT01005226">
    <property type="protein sequence ID" value="KII61842.1"/>
    <property type="molecule type" value="Genomic_DNA"/>
</dbReference>
<comment type="caution">
    <text evidence="1">The sequence shown here is derived from an EMBL/GenBank/DDBJ whole genome shotgun (WGS) entry which is preliminary data.</text>
</comment>
<reference evidence="1 2" key="1">
    <citation type="journal article" date="2014" name="Genome Biol. Evol.">
        <title>The genome of the myxosporean Thelohanellus kitauei shows adaptations to nutrient acquisition within its fish host.</title>
        <authorList>
            <person name="Yang Y."/>
            <person name="Xiong J."/>
            <person name="Zhou Z."/>
            <person name="Huo F."/>
            <person name="Miao W."/>
            <person name="Ran C."/>
            <person name="Liu Y."/>
            <person name="Zhang J."/>
            <person name="Feng J."/>
            <person name="Wang M."/>
            <person name="Wang M."/>
            <person name="Wang L."/>
            <person name="Yao B."/>
        </authorList>
    </citation>
    <scope>NUCLEOTIDE SEQUENCE [LARGE SCALE GENOMIC DNA]</scope>
    <source>
        <strain evidence="1">Wuqing</strain>
    </source>
</reference>
<gene>
    <name evidence="1" type="ORF">RF11_00631</name>
</gene>
<evidence type="ECO:0000313" key="1">
    <source>
        <dbReference type="EMBL" id="KII61842.1"/>
    </source>
</evidence>
<dbReference type="AlphaFoldDB" id="A0A0C2IYB4"/>
<organism evidence="1 2">
    <name type="scientific">Thelohanellus kitauei</name>
    <name type="common">Myxosporean</name>
    <dbReference type="NCBI Taxonomy" id="669202"/>
    <lineage>
        <taxon>Eukaryota</taxon>
        <taxon>Metazoa</taxon>
        <taxon>Cnidaria</taxon>
        <taxon>Myxozoa</taxon>
        <taxon>Myxosporea</taxon>
        <taxon>Bivalvulida</taxon>
        <taxon>Platysporina</taxon>
        <taxon>Myxobolidae</taxon>
        <taxon>Thelohanellus</taxon>
    </lineage>
</organism>
<dbReference type="Proteomes" id="UP000031668">
    <property type="component" value="Unassembled WGS sequence"/>
</dbReference>
<sequence length="232" mass="27516">MQENSENNCKSIRRIQSKILERLSPQSPCYINLTLNLNIINIDFRYKEEEPNHFQIAVADNMAILKKWTNGQNLAKVTLSMPDNLRLRYIKHYPLKLIEENCRINHFKRSHQESRLWMEICLSYLLTIKQPSDKFDNHYLRRILNKQKYLPYTHTDMPLSKLGDIAQAIYCELNSSSSRIAATNKGVWDRRPQSREPSILQFYHDDRFDDTYVIRSAHSESRLIKKEKLPSC</sequence>